<evidence type="ECO:0000256" key="1">
    <source>
        <dbReference type="SAM" id="MobiDB-lite"/>
    </source>
</evidence>
<dbReference type="AlphaFoldDB" id="A4X8Y4"/>
<proteinExistence type="predicted"/>
<dbReference type="STRING" id="369723.Strop_2894"/>
<keyword evidence="3" id="KW-1185">Reference proteome</keyword>
<dbReference type="Gene3D" id="3.30.370.10">
    <property type="entry name" value="Barstar-like"/>
    <property type="match status" value="1"/>
</dbReference>
<dbReference type="EMBL" id="CP000667">
    <property type="protein sequence ID" value="ABP55334.1"/>
    <property type="molecule type" value="Genomic_DNA"/>
</dbReference>
<dbReference type="Proteomes" id="UP000000235">
    <property type="component" value="Chromosome"/>
</dbReference>
<dbReference type="InterPro" id="IPR035905">
    <property type="entry name" value="Barstar-like_sf"/>
</dbReference>
<reference evidence="3" key="1">
    <citation type="journal article" date="2007" name="Proc. Natl. Acad. Sci. U.S.A.">
        <title>Genome sequencing reveals complex secondary metabolome in the marine actinomycete Salinispora tropica.</title>
        <authorList>
            <person name="Udwary D.W."/>
            <person name="Zeigler L."/>
            <person name="Asolkar R.N."/>
            <person name="Singan V."/>
            <person name="Lapidus A."/>
            <person name="Fenical W."/>
            <person name="Jensen P.R."/>
            <person name="Moore B.S."/>
        </authorList>
    </citation>
    <scope>NUCLEOTIDE SEQUENCE [LARGE SCALE GENOMIC DNA]</scope>
    <source>
        <strain evidence="3">ATCC BAA-916 / DSM 44818 / CNB-440</strain>
    </source>
</reference>
<dbReference type="HOGENOM" id="CLU_2345031_0_0_11"/>
<feature type="region of interest" description="Disordered" evidence="1">
    <location>
        <begin position="1"/>
        <end position="48"/>
    </location>
</feature>
<dbReference type="KEGG" id="stp:Strop_2894"/>
<dbReference type="SUPFAM" id="SSF52038">
    <property type="entry name" value="Barstar-related"/>
    <property type="match status" value="1"/>
</dbReference>
<sequence length="97" mass="10711">MYGRSPNTPSTTQPAGILERADSRLGDRGGARPRQGPELRPRVSLADQRSRDALLASDSAGPGHISDCYGHNLDALRDCMREVIDGEYGWTTNRTRW</sequence>
<protein>
    <recommendedName>
        <fullName evidence="4">Barstar (barnase inhibitor) domain-containing protein</fullName>
    </recommendedName>
</protein>
<name>A4X8Y4_SALTO</name>
<evidence type="ECO:0008006" key="4">
    <source>
        <dbReference type="Google" id="ProtNLM"/>
    </source>
</evidence>
<feature type="compositionally biased region" description="Basic and acidic residues" evidence="1">
    <location>
        <begin position="19"/>
        <end position="41"/>
    </location>
</feature>
<organism evidence="2 3">
    <name type="scientific">Salinispora tropica (strain ATCC BAA-916 / DSM 44818 / JCM 13857 / NBRC 105044 / CNB-440)</name>
    <dbReference type="NCBI Taxonomy" id="369723"/>
    <lineage>
        <taxon>Bacteria</taxon>
        <taxon>Bacillati</taxon>
        <taxon>Actinomycetota</taxon>
        <taxon>Actinomycetes</taxon>
        <taxon>Micromonosporales</taxon>
        <taxon>Micromonosporaceae</taxon>
        <taxon>Salinispora</taxon>
    </lineage>
</organism>
<accession>A4X8Y4</accession>
<feature type="compositionally biased region" description="Polar residues" evidence="1">
    <location>
        <begin position="1"/>
        <end position="14"/>
    </location>
</feature>
<gene>
    <name evidence="2" type="ordered locus">Strop_2894</name>
</gene>
<evidence type="ECO:0000313" key="2">
    <source>
        <dbReference type="EMBL" id="ABP55334.1"/>
    </source>
</evidence>
<evidence type="ECO:0000313" key="3">
    <source>
        <dbReference type="Proteomes" id="UP000000235"/>
    </source>
</evidence>